<sequence length="112" mass="12217">MHRFLGTLGFAVVGLLSVFTWSLIDTRLCTAYARLCIPRAGECGGGVDTCPITTQVFADFALYLLAPPVLFAGLGYLLCARRSNFSVVAKCIAIAIVMHWLSTFVAMRVFHI</sequence>
<dbReference type="Proteomes" id="UP000243502">
    <property type="component" value="Chromosome 1"/>
</dbReference>
<dbReference type="AlphaFoldDB" id="A0A2I8EFS9"/>
<protein>
    <submittedName>
        <fullName evidence="2">Uncharacterized protein</fullName>
    </submittedName>
</protein>
<dbReference type="OrthoDB" id="9008615at2"/>
<accession>A0A2I8EFS9</accession>
<keyword evidence="1" id="KW-0812">Transmembrane</keyword>
<evidence type="ECO:0000256" key="1">
    <source>
        <dbReference type="SAM" id="Phobius"/>
    </source>
</evidence>
<name>A0A2I8EFS9_9BURK</name>
<feature type="transmembrane region" description="Helical" evidence="1">
    <location>
        <begin position="60"/>
        <end position="79"/>
    </location>
</feature>
<dbReference type="KEGG" id="pter:C2L65_01720"/>
<feature type="transmembrane region" description="Helical" evidence="1">
    <location>
        <begin position="91"/>
        <end position="110"/>
    </location>
</feature>
<gene>
    <name evidence="2" type="ORF">C2L65_01720</name>
</gene>
<evidence type="ECO:0000313" key="3">
    <source>
        <dbReference type="Proteomes" id="UP000243502"/>
    </source>
</evidence>
<keyword evidence="1" id="KW-0472">Membrane</keyword>
<keyword evidence="1" id="KW-1133">Transmembrane helix</keyword>
<organism evidence="2 3">
    <name type="scientific">Paraburkholderia terrae</name>
    <dbReference type="NCBI Taxonomy" id="311230"/>
    <lineage>
        <taxon>Bacteria</taxon>
        <taxon>Pseudomonadati</taxon>
        <taxon>Pseudomonadota</taxon>
        <taxon>Betaproteobacteria</taxon>
        <taxon>Burkholderiales</taxon>
        <taxon>Burkholderiaceae</taxon>
        <taxon>Paraburkholderia</taxon>
    </lineage>
</organism>
<proteinExistence type="predicted"/>
<reference evidence="2 3" key="1">
    <citation type="submission" date="2018-01" db="EMBL/GenBank/DDBJ databases">
        <title>Species boundaries and ecological features among Paraburkholderia terrae DSMZ17804T, P. hospita DSMZ17164T and P. caribensis DSMZ13236T.</title>
        <authorList>
            <person name="Pratama A.A."/>
        </authorList>
    </citation>
    <scope>NUCLEOTIDE SEQUENCE [LARGE SCALE GENOMIC DNA]</scope>
    <source>
        <strain evidence="2 3">DSM 17804</strain>
    </source>
</reference>
<dbReference type="EMBL" id="CP026111">
    <property type="protein sequence ID" value="AUT58453.1"/>
    <property type="molecule type" value="Genomic_DNA"/>
</dbReference>
<evidence type="ECO:0000313" key="2">
    <source>
        <dbReference type="EMBL" id="AUT58453.1"/>
    </source>
</evidence>